<evidence type="ECO:0000313" key="2">
    <source>
        <dbReference type="Proteomes" id="UP001497512"/>
    </source>
</evidence>
<name>A0ABP0TMP1_9BRYO</name>
<reference evidence="1" key="1">
    <citation type="submission" date="2024-02" db="EMBL/GenBank/DDBJ databases">
        <authorList>
            <consortium name="ELIXIR-Norway"/>
            <consortium name="Elixir Norway"/>
        </authorList>
    </citation>
    <scope>NUCLEOTIDE SEQUENCE</scope>
</reference>
<gene>
    <name evidence="1" type="ORF">CSSPTR1EN2_LOCUS5454</name>
</gene>
<sequence length="70" mass="8177">MKGELVQQLHWGAKKFSCGQQQQQLRSKLYNNNNNNNNRWCPGKLNYNNNKNRCVQPAIDEEQRTKGDAN</sequence>
<protein>
    <submittedName>
        <fullName evidence="1">Uncharacterized protein</fullName>
    </submittedName>
</protein>
<evidence type="ECO:0000313" key="1">
    <source>
        <dbReference type="EMBL" id="CAK9200532.1"/>
    </source>
</evidence>
<accession>A0ABP0TMP1</accession>
<proteinExistence type="predicted"/>
<organism evidence="1 2">
    <name type="scientific">Sphagnum troendelagicum</name>
    <dbReference type="NCBI Taxonomy" id="128251"/>
    <lineage>
        <taxon>Eukaryota</taxon>
        <taxon>Viridiplantae</taxon>
        <taxon>Streptophyta</taxon>
        <taxon>Embryophyta</taxon>
        <taxon>Bryophyta</taxon>
        <taxon>Sphagnophytina</taxon>
        <taxon>Sphagnopsida</taxon>
        <taxon>Sphagnales</taxon>
        <taxon>Sphagnaceae</taxon>
        <taxon>Sphagnum</taxon>
    </lineage>
</organism>
<keyword evidence="2" id="KW-1185">Reference proteome</keyword>
<dbReference type="EMBL" id="OZ019905">
    <property type="protein sequence ID" value="CAK9200532.1"/>
    <property type="molecule type" value="Genomic_DNA"/>
</dbReference>
<dbReference type="Proteomes" id="UP001497512">
    <property type="component" value="Chromosome 13"/>
</dbReference>